<dbReference type="RefSeq" id="WP_319954893.1">
    <property type="nucleotide sequence ID" value="NZ_JAXAVX010000008.1"/>
</dbReference>
<feature type="region of interest" description="Disordered" evidence="1">
    <location>
        <begin position="1"/>
        <end position="35"/>
    </location>
</feature>
<evidence type="ECO:0000313" key="3">
    <source>
        <dbReference type="EMBL" id="MDX8152737.1"/>
    </source>
</evidence>
<dbReference type="InterPro" id="IPR036895">
    <property type="entry name" value="Uracil-DNA_glycosylase-like_sf"/>
</dbReference>
<organism evidence="3 4">
    <name type="scientific">Patulibacter brassicae</name>
    <dbReference type="NCBI Taxonomy" id="1705717"/>
    <lineage>
        <taxon>Bacteria</taxon>
        <taxon>Bacillati</taxon>
        <taxon>Actinomycetota</taxon>
        <taxon>Thermoleophilia</taxon>
        <taxon>Solirubrobacterales</taxon>
        <taxon>Patulibacteraceae</taxon>
        <taxon>Patulibacter</taxon>
    </lineage>
</organism>
<gene>
    <name evidence="3" type="ORF">SK069_14110</name>
</gene>
<dbReference type="SMART" id="SM00987">
    <property type="entry name" value="UreE_C"/>
    <property type="match status" value="1"/>
</dbReference>
<sequence length="224" mass="24626">MTDGESGTTGAEPRSDGPRANRDPDELARKRSLLTEPHVAPLADYVTRLRGERGADRVPDFDPTEAGVEAKILLLLEAPGGKATVERGGSGFVSPDNNDGSAENMWRLFQELGVDRRREVVTWNVVPWYIGGDSKIRPAESSDLLEGQRYIEELVGLLPNLRVVVLIGKHAARGWQRLGIDLPTVEVPHPSPQNLNVRPHMRDQLRAGLQHAREIARVVSNGTV</sequence>
<evidence type="ECO:0000256" key="1">
    <source>
        <dbReference type="SAM" id="MobiDB-lite"/>
    </source>
</evidence>
<dbReference type="Gene3D" id="3.40.470.10">
    <property type="entry name" value="Uracil-DNA glycosylase-like domain"/>
    <property type="match status" value="1"/>
</dbReference>
<dbReference type="CDD" id="cd10035">
    <property type="entry name" value="UDG_like"/>
    <property type="match status" value="1"/>
</dbReference>
<proteinExistence type="predicted"/>
<dbReference type="SUPFAM" id="SSF52141">
    <property type="entry name" value="Uracil-DNA glycosylase-like"/>
    <property type="match status" value="1"/>
</dbReference>
<dbReference type="Pfam" id="PF03167">
    <property type="entry name" value="UDG"/>
    <property type="match status" value="1"/>
</dbReference>
<name>A0ABU4VLN5_9ACTN</name>
<dbReference type="InterPro" id="IPR005122">
    <property type="entry name" value="Uracil-DNA_glycosylase-like"/>
</dbReference>
<evidence type="ECO:0000313" key="4">
    <source>
        <dbReference type="Proteomes" id="UP001277761"/>
    </source>
</evidence>
<dbReference type="Proteomes" id="UP001277761">
    <property type="component" value="Unassembled WGS sequence"/>
</dbReference>
<feature type="domain" description="Uracil-DNA glycosylase-like" evidence="2">
    <location>
        <begin position="63"/>
        <end position="206"/>
    </location>
</feature>
<feature type="compositionally biased region" description="Basic and acidic residues" evidence="1">
    <location>
        <begin position="13"/>
        <end position="29"/>
    </location>
</feature>
<reference evidence="3 4" key="1">
    <citation type="submission" date="2023-11" db="EMBL/GenBank/DDBJ databases">
        <authorList>
            <person name="Xu M."/>
            <person name="Jiang T."/>
        </authorList>
    </citation>
    <scope>NUCLEOTIDE SEQUENCE [LARGE SCALE GENOMIC DNA]</scope>
    <source>
        <strain evidence="3 4">SD</strain>
    </source>
</reference>
<comment type="caution">
    <text evidence="3">The sequence shown here is derived from an EMBL/GenBank/DDBJ whole genome shotgun (WGS) entry which is preliminary data.</text>
</comment>
<dbReference type="SMART" id="SM00986">
    <property type="entry name" value="UDG"/>
    <property type="match status" value="1"/>
</dbReference>
<accession>A0ABU4VLN5</accession>
<keyword evidence="4" id="KW-1185">Reference proteome</keyword>
<dbReference type="EMBL" id="JAXAVX010000008">
    <property type="protein sequence ID" value="MDX8152737.1"/>
    <property type="molecule type" value="Genomic_DNA"/>
</dbReference>
<evidence type="ECO:0000259" key="2">
    <source>
        <dbReference type="SMART" id="SM00986"/>
    </source>
</evidence>
<protein>
    <submittedName>
        <fullName evidence="3">Uracil-DNA glycosylase</fullName>
    </submittedName>
</protein>